<evidence type="ECO:0000256" key="2">
    <source>
        <dbReference type="ARBA" id="ARBA00022448"/>
    </source>
</evidence>
<comment type="subcellular location">
    <subcellularLocation>
        <location evidence="1">Cell membrane</location>
        <topology evidence="1">Multi-pass membrane protein</topology>
    </subcellularLocation>
</comment>
<proteinExistence type="predicted"/>
<evidence type="ECO:0000313" key="12">
    <source>
        <dbReference type="Proteomes" id="UP000199708"/>
    </source>
</evidence>
<gene>
    <name evidence="11" type="ORF">SAMN05421791_101204</name>
</gene>
<dbReference type="InterPro" id="IPR004772">
    <property type="entry name" value="TrkH"/>
</dbReference>
<dbReference type="GO" id="GO:0005886">
    <property type="term" value="C:plasma membrane"/>
    <property type="evidence" value="ECO:0007669"/>
    <property type="project" value="UniProtKB-SubCell"/>
</dbReference>
<dbReference type="Pfam" id="PF02386">
    <property type="entry name" value="TrkH"/>
    <property type="match status" value="1"/>
</dbReference>
<reference evidence="11 12" key="1">
    <citation type="submission" date="2016-10" db="EMBL/GenBank/DDBJ databases">
        <authorList>
            <person name="de Groot N.N."/>
        </authorList>
    </citation>
    <scope>NUCLEOTIDE SEQUENCE [LARGE SCALE GENOMIC DNA]</scope>
    <source>
        <strain evidence="11 12">ATCC BAA-466</strain>
    </source>
</reference>
<protein>
    <submittedName>
        <fullName evidence="11">Trk system potassium uptake protein TrkH</fullName>
    </submittedName>
</protein>
<evidence type="ECO:0000256" key="3">
    <source>
        <dbReference type="ARBA" id="ARBA00022475"/>
    </source>
</evidence>
<evidence type="ECO:0000256" key="4">
    <source>
        <dbReference type="ARBA" id="ARBA00022538"/>
    </source>
</evidence>
<feature type="transmembrane region" description="Helical" evidence="10">
    <location>
        <begin position="411"/>
        <end position="432"/>
    </location>
</feature>
<keyword evidence="12" id="KW-1185">Reference proteome</keyword>
<evidence type="ECO:0000256" key="10">
    <source>
        <dbReference type="SAM" id="Phobius"/>
    </source>
</evidence>
<name>A0A1G7PEU7_9LACT</name>
<evidence type="ECO:0000256" key="5">
    <source>
        <dbReference type="ARBA" id="ARBA00022692"/>
    </source>
</evidence>
<keyword evidence="8" id="KW-0406">Ion transport</keyword>
<dbReference type="InterPro" id="IPR003445">
    <property type="entry name" value="Cat_transpt"/>
</dbReference>
<feature type="transmembrane region" description="Helical" evidence="10">
    <location>
        <begin position="354"/>
        <end position="375"/>
    </location>
</feature>
<dbReference type="RefSeq" id="WP_168427124.1">
    <property type="nucleotide sequence ID" value="NZ_FNCK01000001.1"/>
</dbReference>
<dbReference type="PANTHER" id="PTHR32024">
    <property type="entry name" value="TRK SYSTEM POTASSIUM UPTAKE PROTEIN TRKG-RELATED"/>
    <property type="match status" value="1"/>
</dbReference>
<keyword evidence="9 10" id="KW-0472">Membrane</keyword>
<keyword evidence="3" id="KW-1003">Cell membrane</keyword>
<dbReference type="Proteomes" id="UP000199708">
    <property type="component" value="Unassembled WGS sequence"/>
</dbReference>
<keyword evidence="4" id="KW-0633">Potassium transport</keyword>
<evidence type="ECO:0000256" key="9">
    <source>
        <dbReference type="ARBA" id="ARBA00023136"/>
    </source>
</evidence>
<dbReference type="EMBL" id="FNCK01000001">
    <property type="protein sequence ID" value="SDF83990.1"/>
    <property type="molecule type" value="Genomic_DNA"/>
</dbReference>
<dbReference type="PANTHER" id="PTHR32024:SF1">
    <property type="entry name" value="KTR SYSTEM POTASSIUM UPTAKE PROTEIN B"/>
    <property type="match status" value="1"/>
</dbReference>
<feature type="transmembrane region" description="Helical" evidence="10">
    <location>
        <begin position="196"/>
        <end position="212"/>
    </location>
</feature>
<sequence length="450" mass="49265">MLVYMKSKKDLVSINPAKLFFYSYLALILIGSICLKMPFATKDGVETSLIDSIFTASSAVCVTGLATLTTASHWSPFGKIVILTLIQIGGIGVMTGVGTIGMLMGRRLSFSNRKFLAEEKNTNTFSEVSDLVRYVAYSTLIIEAFGAILLSFQFIPEYGLIHGIINSVFHSISAFCNAGFDILGDKSLMGYVDNNWVNLVIMVLIILGGLGFSVSRDLLHHQLGHPFRLHTKLVLVTTGIFIVVPALFFLAIEWQNPSTLGHLDIIDKVSAAFFQSVTTRTAGFMTIDQGGLETPSYIVTTFLMFIGGAPGGTAGGLKVTTFACLILYTLSYLRESRDTVVFKRRLPRRSIQKALSIFFISLSWIGVALILLTIFEPNKSLINLYYEIVSAYGTVGLSQGITATLSVMSKLVIVFTMIFGKIGPMAMFYVFFTGKASNNYREAEESILVG</sequence>
<dbReference type="AlphaFoldDB" id="A0A1G7PEU7"/>
<keyword evidence="2" id="KW-0813">Transport</keyword>
<organism evidence="11 12">
    <name type="scientific">Facklamia miroungae</name>
    <dbReference type="NCBI Taxonomy" id="120956"/>
    <lineage>
        <taxon>Bacteria</taxon>
        <taxon>Bacillati</taxon>
        <taxon>Bacillota</taxon>
        <taxon>Bacilli</taxon>
        <taxon>Lactobacillales</taxon>
        <taxon>Aerococcaceae</taxon>
        <taxon>Facklamia</taxon>
    </lineage>
</organism>
<feature type="transmembrane region" description="Helical" evidence="10">
    <location>
        <begin position="80"/>
        <end position="104"/>
    </location>
</feature>
<dbReference type="STRING" id="120956.SAMN05421791_101204"/>
<feature type="transmembrane region" description="Helical" evidence="10">
    <location>
        <begin position="233"/>
        <end position="252"/>
    </location>
</feature>
<accession>A0A1G7PEU7</accession>
<dbReference type="NCBIfam" id="TIGR00933">
    <property type="entry name" value="2a38"/>
    <property type="match status" value="1"/>
</dbReference>
<dbReference type="GO" id="GO:0015379">
    <property type="term" value="F:potassium:chloride symporter activity"/>
    <property type="evidence" value="ECO:0007669"/>
    <property type="project" value="InterPro"/>
</dbReference>
<feature type="transmembrane region" description="Helical" evidence="10">
    <location>
        <begin position="314"/>
        <end position="333"/>
    </location>
</feature>
<keyword evidence="7 10" id="KW-1133">Transmembrane helix</keyword>
<evidence type="ECO:0000313" key="11">
    <source>
        <dbReference type="EMBL" id="SDF83990.1"/>
    </source>
</evidence>
<feature type="transmembrane region" description="Helical" evidence="10">
    <location>
        <begin position="134"/>
        <end position="155"/>
    </location>
</feature>
<evidence type="ECO:0000256" key="6">
    <source>
        <dbReference type="ARBA" id="ARBA00022958"/>
    </source>
</evidence>
<keyword evidence="6" id="KW-0630">Potassium</keyword>
<evidence type="ECO:0000256" key="1">
    <source>
        <dbReference type="ARBA" id="ARBA00004651"/>
    </source>
</evidence>
<evidence type="ECO:0000256" key="8">
    <source>
        <dbReference type="ARBA" id="ARBA00023065"/>
    </source>
</evidence>
<evidence type="ECO:0000256" key="7">
    <source>
        <dbReference type="ARBA" id="ARBA00022989"/>
    </source>
</evidence>
<keyword evidence="5 10" id="KW-0812">Transmembrane</keyword>
<feature type="transmembrane region" description="Helical" evidence="10">
    <location>
        <begin position="20"/>
        <end position="41"/>
    </location>
</feature>